<dbReference type="AlphaFoldDB" id="A0A836JQT0"/>
<dbReference type="GO" id="GO:0016301">
    <property type="term" value="F:kinase activity"/>
    <property type="evidence" value="ECO:0007669"/>
    <property type="project" value="UniProtKB-KW"/>
</dbReference>
<dbReference type="EMBL" id="JAANIA010000992">
    <property type="protein sequence ID" value="KAG5322338.1"/>
    <property type="molecule type" value="Genomic_DNA"/>
</dbReference>
<name>A0A836JQT0_9HYME</name>
<protein>
    <submittedName>
        <fullName evidence="2">KGP1 kinase</fullName>
    </submittedName>
</protein>
<organism evidence="2 3">
    <name type="scientific">Pseudoatta argentina</name>
    <dbReference type="NCBI Taxonomy" id="621737"/>
    <lineage>
        <taxon>Eukaryota</taxon>
        <taxon>Metazoa</taxon>
        <taxon>Ecdysozoa</taxon>
        <taxon>Arthropoda</taxon>
        <taxon>Hexapoda</taxon>
        <taxon>Insecta</taxon>
        <taxon>Pterygota</taxon>
        <taxon>Neoptera</taxon>
        <taxon>Endopterygota</taxon>
        <taxon>Hymenoptera</taxon>
        <taxon>Apocrita</taxon>
        <taxon>Aculeata</taxon>
        <taxon>Formicoidea</taxon>
        <taxon>Formicidae</taxon>
        <taxon>Myrmicinae</taxon>
        <taxon>Pseudoatta</taxon>
    </lineage>
</organism>
<dbReference type="Pfam" id="PF16808">
    <property type="entry name" value="PKcGMP_CC"/>
    <property type="match status" value="1"/>
</dbReference>
<keyword evidence="3" id="KW-1185">Reference proteome</keyword>
<accession>A0A836JQT0</accession>
<comment type="caution">
    <text evidence="2">The sequence shown here is derived from an EMBL/GenBank/DDBJ whole genome shotgun (WGS) entry which is preliminary data.</text>
</comment>
<reference evidence="2" key="1">
    <citation type="submission" date="2020-02" db="EMBL/GenBank/DDBJ databases">
        <title>Relaxed selection underlies rapid genomic changes in the transitions from sociality to social parasitism in ants.</title>
        <authorList>
            <person name="Bi X."/>
        </authorList>
    </citation>
    <scope>NUCLEOTIDE SEQUENCE</scope>
    <source>
        <strain evidence="2">BGI-DK2014c</strain>
        <tissue evidence="2">Whole body</tissue>
    </source>
</reference>
<evidence type="ECO:0000313" key="2">
    <source>
        <dbReference type="EMBL" id="KAG5322338.1"/>
    </source>
</evidence>
<keyword evidence="2" id="KW-0418">Kinase</keyword>
<dbReference type="Proteomes" id="UP000668214">
    <property type="component" value="Unassembled WGS sequence"/>
</dbReference>
<feature type="non-terminal residue" evidence="2">
    <location>
        <position position="1"/>
    </location>
</feature>
<dbReference type="InterPro" id="IPR031831">
    <property type="entry name" value="PKcGMP_CC"/>
</dbReference>
<evidence type="ECO:0000313" key="3">
    <source>
        <dbReference type="Proteomes" id="UP000668214"/>
    </source>
</evidence>
<dbReference type="CDD" id="cd12083">
    <property type="entry name" value="DD_cGKI"/>
    <property type="match status" value="1"/>
</dbReference>
<gene>
    <name evidence="2" type="primary">Prkg1_1</name>
    <name evidence="2" type="ORF">G6Z78_0009970</name>
</gene>
<feature type="domain" description="cGMP-dependent protein kinase N-terminal coiled-coil" evidence="1">
    <location>
        <begin position="105"/>
        <end position="139"/>
    </location>
</feature>
<evidence type="ECO:0000259" key="1">
    <source>
        <dbReference type="Pfam" id="PF16808"/>
    </source>
</evidence>
<dbReference type="Gene3D" id="1.20.5.490">
    <property type="entry name" value="Single helix bin"/>
    <property type="match status" value="1"/>
</dbReference>
<feature type="non-terminal residue" evidence="2">
    <location>
        <position position="253"/>
    </location>
</feature>
<sequence length="253" mass="27050">MDEGTKYRVPIGDACVSMRVCFDSLCFSSSQQPRADEEDDVAAAVAVAGASTQLPTDGAAAVDGGIGIVATTATTTQITQVPLYIGAGGGAVIATMGTPLRELQELLRVKDERIAELETIVCCRDAEIQELRSHLDKFLSILPFSAAPPLTPTKPRTRDRAQGISAEPPLQELAPLAVVDKSDSASVNERMHDLGWWRLLGTTFRPLDSSAADPPVSLCSCLRGSVGTSPKYSFMECLFYNRVASHKKLANHS</sequence>
<proteinExistence type="predicted"/>
<keyword evidence="2" id="KW-0808">Transferase</keyword>